<feature type="domain" description="Pilus formation protein N-terminal" evidence="4">
    <location>
        <begin position="50"/>
        <end position="118"/>
    </location>
</feature>
<dbReference type="PRINTS" id="PR00811">
    <property type="entry name" value="BCTERIALGSPD"/>
</dbReference>
<evidence type="ECO:0000313" key="5">
    <source>
        <dbReference type="EMBL" id="SFU36114.1"/>
    </source>
</evidence>
<dbReference type="Pfam" id="PF13629">
    <property type="entry name" value="T2SS-T3SS_pil_N"/>
    <property type="match status" value="1"/>
</dbReference>
<evidence type="ECO:0000313" key="6">
    <source>
        <dbReference type="Proteomes" id="UP000198693"/>
    </source>
</evidence>
<dbReference type="Proteomes" id="UP000198693">
    <property type="component" value="Unassembled WGS sequence"/>
</dbReference>
<organism evidence="5 6">
    <name type="scientific">Halomonas korlensis</name>
    <dbReference type="NCBI Taxonomy" id="463301"/>
    <lineage>
        <taxon>Bacteria</taxon>
        <taxon>Pseudomonadati</taxon>
        <taxon>Pseudomonadota</taxon>
        <taxon>Gammaproteobacteria</taxon>
        <taxon>Oceanospirillales</taxon>
        <taxon>Halomonadaceae</taxon>
        <taxon>Halomonas</taxon>
    </lineage>
</organism>
<dbReference type="GO" id="GO:0015627">
    <property type="term" value="C:type II protein secretion system complex"/>
    <property type="evidence" value="ECO:0007669"/>
    <property type="project" value="TreeGrafter"/>
</dbReference>
<dbReference type="InterPro" id="IPR032789">
    <property type="entry name" value="T2SS-T3SS_pil_N"/>
</dbReference>
<name>A0A1I7FIY1_9GAMM</name>
<feature type="domain" description="Type II/III secretion system secretin-like" evidence="3">
    <location>
        <begin position="297"/>
        <end position="463"/>
    </location>
</feature>
<gene>
    <name evidence="5" type="ORF">SAMN04487955_101521</name>
</gene>
<dbReference type="RefSeq" id="WP_245784125.1">
    <property type="nucleotide sequence ID" value="NZ_FPBP01000001.1"/>
</dbReference>
<dbReference type="Pfam" id="PF00263">
    <property type="entry name" value="Secretin"/>
    <property type="match status" value="1"/>
</dbReference>
<proteinExistence type="inferred from homology"/>
<dbReference type="InterPro" id="IPR001775">
    <property type="entry name" value="GspD/PilQ"/>
</dbReference>
<dbReference type="STRING" id="463301.SAMN04487955_101521"/>
<feature type="region of interest" description="Disordered" evidence="2">
    <location>
        <begin position="491"/>
        <end position="530"/>
    </location>
</feature>
<sequence>MQRQRMTHMGRAKGWSIALLLGLTIGWVSQATAQTTERRVAMPHEGRQVAVAVGINKSQVLEFPRSVRVVSVGNPDIADIVVMDSKQIYVLGKSLGTTNVVLWDEQERVQGVLNVAVTHDLDALKQQLHDMLPDENIQVQSAQGSIVLSGEVSSPERMDTALRLASRFAMPGEGGGEGEDETVLNLMEVGGAQQVMLDVKVAEVSRSLVKKLEANFNVFNVGSSALRLGGAVGGASFPDAEFTGIDGGGRVPVFGGGTPVGPVVSEFAPNMGSIEDTGIFASYQRGDYLLNLVLDAANREGIAKILAEPNLTTLTGQQAQFLAGGEFPIPVPQGDGQITIDHKEFGVGLRFLPVVLNSGAINLQVDVSVSDLVTANSLQIGVGSQSNAQFLVPALSTRSASSTVELASGQTIAIAGMLNESLRENVSKFPGLGDLPVLGAMFRSQEFVKEQTELVIFVTPRLARSYDSEQVRLPTGSFVAPSDVEFYLLGRSTGQGTDGSPAPRRASGVELELMTSRDDGGTEGRFGHDL</sequence>
<dbReference type="InterPro" id="IPR004846">
    <property type="entry name" value="T2SS/T3SS_dom"/>
</dbReference>
<dbReference type="PANTHER" id="PTHR30332">
    <property type="entry name" value="PROBABLE GENERAL SECRETION PATHWAY PROTEIN D"/>
    <property type="match status" value="1"/>
</dbReference>
<dbReference type="GO" id="GO:0009306">
    <property type="term" value="P:protein secretion"/>
    <property type="evidence" value="ECO:0007669"/>
    <property type="project" value="InterPro"/>
</dbReference>
<feature type="compositionally biased region" description="Basic and acidic residues" evidence="2">
    <location>
        <begin position="515"/>
        <end position="530"/>
    </location>
</feature>
<dbReference type="InterPro" id="IPR050810">
    <property type="entry name" value="Bact_Secretion_Sys_Channel"/>
</dbReference>
<protein>
    <submittedName>
        <fullName evidence="5">Pilus assembly protein CpaC</fullName>
    </submittedName>
</protein>
<dbReference type="AlphaFoldDB" id="A0A1I7FIY1"/>
<evidence type="ECO:0000256" key="1">
    <source>
        <dbReference type="RuleBase" id="RU004003"/>
    </source>
</evidence>
<accession>A0A1I7FIY1</accession>
<keyword evidence="6" id="KW-1185">Reference proteome</keyword>
<evidence type="ECO:0000259" key="4">
    <source>
        <dbReference type="Pfam" id="PF13629"/>
    </source>
</evidence>
<evidence type="ECO:0000256" key="2">
    <source>
        <dbReference type="SAM" id="MobiDB-lite"/>
    </source>
</evidence>
<evidence type="ECO:0000259" key="3">
    <source>
        <dbReference type="Pfam" id="PF00263"/>
    </source>
</evidence>
<dbReference type="EMBL" id="FPBP01000001">
    <property type="protein sequence ID" value="SFU36114.1"/>
    <property type="molecule type" value="Genomic_DNA"/>
</dbReference>
<dbReference type="PANTHER" id="PTHR30332:SF17">
    <property type="entry name" value="TYPE IV PILIATION SYSTEM PROTEIN DR_0774-RELATED"/>
    <property type="match status" value="1"/>
</dbReference>
<comment type="similarity">
    <text evidence="1">Belongs to the bacterial secretin family.</text>
</comment>
<reference evidence="6" key="1">
    <citation type="submission" date="2016-10" db="EMBL/GenBank/DDBJ databases">
        <authorList>
            <person name="Varghese N."/>
            <person name="Submissions S."/>
        </authorList>
    </citation>
    <scope>NUCLEOTIDE SEQUENCE [LARGE SCALE GENOMIC DNA]</scope>
    <source>
        <strain evidence="6">CGMCC 1.6981</strain>
    </source>
</reference>